<reference evidence="2" key="2">
    <citation type="journal article" date="2015" name="Data Brief">
        <title>Shoot transcriptome of the giant reed, Arundo donax.</title>
        <authorList>
            <person name="Barrero R.A."/>
            <person name="Guerrero F.D."/>
            <person name="Moolhuijzen P."/>
            <person name="Goolsby J.A."/>
            <person name="Tidwell J."/>
            <person name="Bellgard S.E."/>
            <person name="Bellgard M.I."/>
        </authorList>
    </citation>
    <scope>NUCLEOTIDE SEQUENCE</scope>
    <source>
        <tissue evidence="2">Shoot tissue taken approximately 20 cm above the soil surface</tissue>
    </source>
</reference>
<evidence type="ECO:0000256" key="1">
    <source>
        <dbReference type="SAM" id="MobiDB-lite"/>
    </source>
</evidence>
<proteinExistence type="predicted"/>
<feature type="compositionally biased region" description="Pro residues" evidence="1">
    <location>
        <begin position="80"/>
        <end position="90"/>
    </location>
</feature>
<evidence type="ECO:0000313" key="2">
    <source>
        <dbReference type="EMBL" id="JAE05176.1"/>
    </source>
</evidence>
<reference evidence="2" key="1">
    <citation type="submission" date="2014-09" db="EMBL/GenBank/DDBJ databases">
        <authorList>
            <person name="Magalhaes I.L.F."/>
            <person name="Oliveira U."/>
            <person name="Santos F.R."/>
            <person name="Vidigal T.H.D.A."/>
            <person name="Brescovit A.D."/>
            <person name="Santos A.J."/>
        </authorList>
    </citation>
    <scope>NUCLEOTIDE SEQUENCE</scope>
    <source>
        <tissue evidence="2">Shoot tissue taken approximately 20 cm above the soil surface</tissue>
    </source>
</reference>
<feature type="region of interest" description="Disordered" evidence="1">
    <location>
        <begin position="55"/>
        <end position="90"/>
    </location>
</feature>
<dbReference type="EMBL" id="GBRH01192720">
    <property type="protein sequence ID" value="JAE05176.1"/>
    <property type="molecule type" value="Transcribed_RNA"/>
</dbReference>
<organism evidence="2">
    <name type="scientific">Arundo donax</name>
    <name type="common">Giant reed</name>
    <name type="synonym">Donax arundinaceus</name>
    <dbReference type="NCBI Taxonomy" id="35708"/>
    <lineage>
        <taxon>Eukaryota</taxon>
        <taxon>Viridiplantae</taxon>
        <taxon>Streptophyta</taxon>
        <taxon>Embryophyta</taxon>
        <taxon>Tracheophyta</taxon>
        <taxon>Spermatophyta</taxon>
        <taxon>Magnoliopsida</taxon>
        <taxon>Liliopsida</taxon>
        <taxon>Poales</taxon>
        <taxon>Poaceae</taxon>
        <taxon>PACMAD clade</taxon>
        <taxon>Arundinoideae</taxon>
        <taxon>Arundineae</taxon>
        <taxon>Arundo</taxon>
    </lineage>
</organism>
<accession>A0A0A9F4X7</accession>
<sequence length="90" mass="9324">MIGKNGGQFFSSIGTPAFFSASSLLLISASRRFRSDSHDESSLALLFESLMLSSGTSTTASPLPAPPKPTGSVGRNPYCGLPPPPPSPLE</sequence>
<name>A0A0A9F4X7_ARUDO</name>
<dbReference type="AlphaFoldDB" id="A0A0A9F4X7"/>
<protein>
    <submittedName>
        <fullName evidence="2">Uncharacterized protein</fullName>
    </submittedName>
</protein>